<feature type="region of interest" description="Disordered" evidence="1">
    <location>
        <begin position="1"/>
        <end position="44"/>
    </location>
</feature>
<dbReference type="AlphaFoldDB" id="A0ABD1YE10"/>
<dbReference type="EMBL" id="JBHFFA010000005">
    <property type="protein sequence ID" value="KAL2623719.1"/>
    <property type="molecule type" value="Genomic_DNA"/>
</dbReference>
<evidence type="ECO:0000313" key="3">
    <source>
        <dbReference type="Proteomes" id="UP001605036"/>
    </source>
</evidence>
<evidence type="ECO:0000256" key="1">
    <source>
        <dbReference type="SAM" id="MobiDB-lite"/>
    </source>
</evidence>
<keyword evidence="3" id="KW-1185">Reference proteome</keyword>
<reference evidence="2 3" key="1">
    <citation type="submission" date="2024-09" db="EMBL/GenBank/DDBJ databases">
        <title>Chromosome-scale assembly of Riccia fluitans.</title>
        <authorList>
            <person name="Paukszto L."/>
            <person name="Sawicki J."/>
            <person name="Karawczyk K."/>
            <person name="Piernik-Szablinska J."/>
            <person name="Szczecinska M."/>
            <person name="Mazdziarz M."/>
        </authorList>
    </citation>
    <scope>NUCLEOTIDE SEQUENCE [LARGE SCALE GENOMIC DNA]</scope>
    <source>
        <strain evidence="2">Rf_01</strain>
        <tissue evidence="2">Aerial parts of the thallus</tissue>
    </source>
</reference>
<dbReference type="Proteomes" id="UP001605036">
    <property type="component" value="Unassembled WGS sequence"/>
</dbReference>
<organism evidence="2 3">
    <name type="scientific">Riccia fluitans</name>
    <dbReference type="NCBI Taxonomy" id="41844"/>
    <lineage>
        <taxon>Eukaryota</taxon>
        <taxon>Viridiplantae</taxon>
        <taxon>Streptophyta</taxon>
        <taxon>Embryophyta</taxon>
        <taxon>Marchantiophyta</taxon>
        <taxon>Marchantiopsida</taxon>
        <taxon>Marchantiidae</taxon>
        <taxon>Marchantiales</taxon>
        <taxon>Ricciaceae</taxon>
        <taxon>Riccia</taxon>
    </lineage>
</organism>
<proteinExistence type="predicted"/>
<sequence>MQGVTEAEGGVSEPEAGNMEGEEGVTKAEGGITEAEAGNMEAEEGVTEVDGGVMEADLEEAMEAEGGVTEPHLEEDADHEGGVTEAEEVAREMECVAGHNIVHQLRSMVPFGKWYFVFQKKLKGPKFIYVEAKKDPVVIYSHLVRAVKIRMASMPPMGKQQDTACFSIDNETHKQILATYRNRKHHNLRKSRPFDTDL</sequence>
<accession>A0ABD1YE10</accession>
<gene>
    <name evidence="2" type="ORF">R1flu_007964</name>
</gene>
<name>A0ABD1YE10_9MARC</name>
<protein>
    <submittedName>
        <fullName evidence="2">Uncharacterized protein</fullName>
    </submittedName>
</protein>
<comment type="caution">
    <text evidence="2">The sequence shown here is derived from an EMBL/GenBank/DDBJ whole genome shotgun (WGS) entry which is preliminary data.</text>
</comment>
<evidence type="ECO:0000313" key="2">
    <source>
        <dbReference type="EMBL" id="KAL2623719.1"/>
    </source>
</evidence>